<dbReference type="Pfam" id="PF08448">
    <property type="entry name" value="PAS_4"/>
    <property type="match status" value="1"/>
</dbReference>
<dbReference type="InterPro" id="IPR004358">
    <property type="entry name" value="Sig_transdc_His_kin-like_C"/>
</dbReference>
<sequence>METQLNYNEVFANSFKYAPIGMAVASKDGKWLEVNEAFCQIMGFVESELLNMTYQDITHPDDLNMSMNVIDQLLGDKLESYQMEKRYIHKSGYMIKALLVLSIVRDERRQPLFFIAQIKETTCSNFAKNELKIKATQLASFIEHNADAIWMMDCEDTILAVNPAFETLFGWSADEIKGEKLPMIPDFLQAAMEQTHQRIKAGETIVGFETIRQRKDGQLLDVEATLSPLRDHDGTILGITGICRDVTARKRAEQELHAKTQQLESFIENNADAIWMINNEGIILEVNPAFETLFGWSAEEIKGKRLPMIPDSLQEAMERTHQRIQEGETIVGFATVRQRKDGQLLDVEATLSPLRDHHGTIIGITGICRDVTARKRATQELRAKTQQLESFIENNADTIIVFNNDCQVQRVNLAFEKVFGWKKEEVLGLDIHNLPIIPAEGIEEMKRRYDKVSQGQSIVGIETVRKRKNGESVFVILTASPTHDSKGNQNGWAVTMRDITGWKMAQEHMNNSEKLSVAGQLAAGIAHEIRNPITSIKGFIQLMKSGFGEKQKYFDIMASEINRIEMILSELLILAKPQSVKYEKKDICVLLHQVITLLDTQAILNNVQFKTEFTPGSAQIYCDENQLKQVFINFIKNAIEAMPKGGEIRIQISNDENQQLRIRLIDEGCGIPKDVLSKLGQPFYTTKEKGTGLGFMVSKKIIENHAGHIHVESEVNQGTKIEITLPVLG</sequence>
<name>A0ABW0K7A9_9BACL</name>
<dbReference type="InterPro" id="IPR036097">
    <property type="entry name" value="HisK_dim/P_sf"/>
</dbReference>
<dbReference type="CDD" id="cd00130">
    <property type="entry name" value="PAS"/>
    <property type="match status" value="4"/>
</dbReference>
<evidence type="ECO:0000256" key="3">
    <source>
        <dbReference type="ARBA" id="ARBA00022553"/>
    </source>
</evidence>
<dbReference type="InterPro" id="IPR013655">
    <property type="entry name" value="PAS_fold_3"/>
</dbReference>
<evidence type="ECO:0000259" key="11">
    <source>
        <dbReference type="PROSITE" id="PS50113"/>
    </source>
</evidence>
<keyword evidence="6" id="KW-0418">Kinase</keyword>
<evidence type="ECO:0000259" key="10">
    <source>
        <dbReference type="PROSITE" id="PS50112"/>
    </source>
</evidence>
<dbReference type="InterPro" id="IPR013767">
    <property type="entry name" value="PAS_fold"/>
</dbReference>
<feature type="domain" description="PAC" evidence="11">
    <location>
        <begin position="459"/>
        <end position="511"/>
    </location>
</feature>
<dbReference type="PROSITE" id="PS50113">
    <property type="entry name" value="PAC"/>
    <property type="match status" value="3"/>
</dbReference>
<dbReference type="SMART" id="SM00086">
    <property type="entry name" value="PAC"/>
    <property type="match status" value="4"/>
</dbReference>
<evidence type="ECO:0000313" key="12">
    <source>
        <dbReference type="EMBL" id="MFC5449290.1"/>
    </source>
</evidence>
<dbReference type="Pfam" id="PF00512">
    <property type="entry name" value="HisKA"/>
    <property type="match status" value="1"/>
</dbReference>
<feature type="domain" description="PAS" evidence="10">
    <location>
        <begin position="134"/>
        <end position="189"/>
    </location>
</feature>
<keyword evidence="8" id="KW-0902">Two-component regulatory system</keyword>
<keyword evidence="13" id="KW-1185">Reference proteome</keyword>
<dbReference type="CDD" id="cd00082">
    <property type="entry name" value="HisKA"/>
    <property type="match status" value="1"/>
</dbReference>
<dbReference type="SMART" id="SM00388">
    <property type="entry name" value="HisKA"/>
    <property type="match status" value="1"/>
</dbReference>
<comment type="catalytic activity">
    <reaction evidence="1">
        <text>ATP + protein L-histidine = ADP + protein N-phospho-L-histidine.</text>
        <dbReference type="EC" id="2.7.13.3"/>
    </reaction>
</comment>
<evidence type="ECO:0000256" key="6">
    <source>
        <dbReference type="ARBA" id="ARBA00022777"/>
    </source>
</evidence>
<evidence type="ECO:0000256" key="5">
    <source>
        <dbReference type="ARBA" id="ARBA00022741"/>
    </source>
</evidence>
<feature type="domain" description="PAS" evidence="10">
    <location>
        <begin position="259"/>
        <end position="328"/>
    </location>
</feature>
<dbReference type="Gene3D" id="3.30.565.10">
    <property type="entry name" value="Histidine kinase-like ATPase, C-terminal domain"/>
    <property type="match status" value="1"/>
</dbReference>
<dbReference type="Pfam" id="PF02518">
    <property type="entry name" value="HATPase_c"/>
    <property type="match status" value="1"/>
</dbReference>
<dbReference type="PROSITE" id="PS50109">
    <property type="entry name" value="HIS_KIN"/>
    <property type="match status" value="1"/>
</dbReference>
<protein>
    <recommendedName>
        <fullName evidence="2">histidine kinase</fullName>
        <ecNumber evidence="2">2.7.13.3</ecNumber>
    </recommendedName>
</protein>
<dbReference type="InterPro" id="IPR005467">
    <property type="entry name" value="His_kinase_dom"/>
</dbReference>
<dbReference type="SUPFAM" id="SSF47384">
    <property type="entry name" value="Homodimeric domain of signal transducing histidine kinase"/>
    <property type="match status" value="1"/>
</dbReference>
<feature type="domain" description="PAC" evidence="11">
    <location>
        <begin position="329"/>
        <end position="383"/>
    </location>
</feature>
<dbReference type="Proteomes" id="UP001596044">
    <property type="component" value="Unassembled WGS sequence"/>
</dbReference>
<dbReference type="PRINTS" id="PR00344">
    <property type="entry name" value="BCTRLSENSOR"/>
</dbReference>
<dbReference type="InterPro" id="IPR000700">
    <property type="entry name" value="PAS-assoc_C"/>
</dbReference>
<reference evidence="13" key="1">
    <citation type="journal article" date="2019" name="Int. J. Syst. Evol. Microbiol.">
        <title>The Global Catalogue of Microorganisms (GCM) 10K type strain sequencing project: providing services to taxonomists for standard genome sequencing and annotation.</title>
        <authorList>
            <consortium name="The Broad Institute Genomics Platform"/>
            <consortium name="The Broad Institute Genome Sequencing Center for Infectious Disease"/>
            <person name="Wu L."/>
            <person name="Ma J."/>
        </authorList>
    </citation>
    <scope>NUCLEOTIDE SEQUENCE [LARGE SCALE GENOMIC DNA]</scope>
    <source>
        <strain evidence="13">KACC 11904</strain>
    </source>
</reference>
<evidence type="ECO:0000256" key="1">
    <source>
        <dbReference type="ARBA" id="ARBA00000085"/>
    </source>
</evidence>
<evidence type="ECO:0000259" key="9">
    <source>
        <dbReference type="PROSITE" id="PS50109"/>
    </source>
</evidence>
<feature type="domain" description="PAS" evidence="10">
    <location>
        <begin position="384"/>
        <end position="456"/>
    </location>
</feature>
<dbReference type="InterPro" id="IPR001610">
    <property type="entry name" value="PAC"/>
</dbReference>
<dbReference type="EC" id="2.7.13.3" evidence="2"/>
<comment type="caution">
    <text evidence="12">The sequence shown here is derived from an EMBL/GenBank/DDBJ whole genome shotgun (WGS) entry which is preliminary data.</text>
</comment>
<keyword evidence="4" id="KW-0808">Transferase</keyword>
<dbReference type="Pfam" id="PF08447">
    <property type="entry name" value="PAS_3"/>
    <property type="match status" value="1"/>
</dbReference>
<feature type="domain" description="PAS" evidence="10">
    <location>
        <begin position="7"/>
        <end position="77"/>
    </location>
</feature>
<proteinExistence type="predicted"/>
<gene>
    <name evidence="12" type="ORF">ACFPOG_13560</name>
</gene>
<keyword evidence="5" id="KW-0547">Nucleotide-binding</keyword>
<evidence type="ECO:0000256" key="8">
    <source>
        <dbReference type="ARBA" id="ARBA00023012"/>
    </source>
</evidence>
<dbReference type="InterPro" id="IPR052162">
    <property type="entry name" value="Sensor_kinase/Photoreceptor"/>
</dbReference>
<organism evidence="12 13">
    <name type="scientific">Paenibacillus aestuarii</name>
    <dbReference type="NCBI Taxonomy" id="516965"/>
    <lineage>
        <taxon>Bacteria</taxon>
        <taxon>Bacillati</taxon>
        <taxon>Bacillota</taxon>
        <taxon>Bacilli</taxon>
        <taxon>Bacillales</taxon>
        <taxon>Paenibacillaceae</taxon>
        <taxon>Paenibacillus</taxon>
    </lineage>
</organism>
<dbReference type="Gene3D" id="1.10.287.130">
    <property type="match status" value="1"/>
</dbReference>
<evidence type="ECO:0000256" key="2">
    <source>
        <dbReference type="ARBA" id="ARBA00012438"/>
    </source>
</evidence>
<dbReference type="SUPFAM" id="SSF55874">
    <property type="entry name" value="ATPase domain of HSP90 chaperone/DNA topoisomerase II/histidine kinase"/>
    <property type="match status" value="1"/>
</dbReference>
<dbReference type="CDD" id="cd00075">
    <property type="entry name" value="HATPase"/>
    <property type="match status" value="1"/>
</dbReference>
<accession>A0ABW0K7A9</accession>
<dbReference type="SMART" id="SM00091">
    <property type="entry name" value="PAS"/>
    <property type="match status" value="4"/>
</dbReference>
<evidence type="ECO:0000256" key="7">
    <source>
        <dbReference type="ARBA" id="ARBA00022840"/>
    </source>
</evidence>
<dbReference type="InterPro" id="IPR003594">
    <property type="entry name" value="HATPase_dom"/>
</dbReference>
<dbReference type="InterPro" id="IPR035965">
    <property type="entry name" value="PAS-like_dom_sf"/>
</dbReference>
<dbReference type="InterPro" id="IPR013656">
    <property type="entry name" value="PAS_4"/>
</dbReference>
<dbReference type="PROSITE" id="PS50112">
    <property type="entry name" value="PAS"/>
    <property type="match status" value="4"/>
</dbReference>
<feature type="domain" description="PAC" evidence="11">
    <location>
        <begin position="206"/>
        <end position="258"/>
    </location>
</feature>
<dbReference type="SMART" id="SM00387">
    <property type="entry name" value="HATPase_c"/>
    <property type="match status" value="1"/>
</dbReference>
<dbReference type="PANTHER" id="PTHR43304">
    <property type="entry name" value="PHYTOCHROME-LIKE PROTEIN CPH1"/>
    <property type="match status" value="1"/>
</dbReference>
<dbReference type="SUPFAM" id="SSF55785">
    <property type="entry name" value="PYP-like sensor domain (PAS domain)"/>
    <property type="match status" value="4"/>
</dbReference>
<dbReference type="InterPro" id="IPR000014">
    <property type="entry name" value="PAS"/>
</dbReference>
<dbReference type="Pfam" id="PF00989">
    <property type="entry name" value="PAS"/>
    <property type="match status" value="1"/>
</dbReference>
<dbReference type="InterPro" id="IPR003661">
    <property type="entry name" value="HisK_dim/P_dom"/>
</dbReference>
<dbReference type="InterPro" id="IPR036890">
    <property type="entry name" value="HATPase_C_sf"/>
</dbReference>
<dbReference type="Pfam" id="PF13426">
    <property type="entry name" value="PAS_9"/>
    <property type="match status" value="1"/>
</dbReference>
<evidence type="ECO:0000256" key="4">
    <source>
        <dbReference type="ARBA" id="ARBA00022679"/>
    </source>
</evidence>
<dbReference type="RefSeq" id="WP_270879688.1">
    <property type="nucleotide sequence ID" value="NZ_JAQFVF010000026.1"/>
</dbReference>
<keyword evidence="7" id="KW-0067">ATP-binding</keyword>
<evidence type="ECO:0000313" key="13">
    <source>
        <dbReference type="Proteomes" id="UP001596044"/>
    </source>
</evidence>
<keyword evidence="3" id="KW-0597">Phosphoprotein</keyword>
<dbReference type="Gene3D" id="3.30.450.20">
    <property type="entry name" value="PAS domain"/>
    <property type="match status" value="4"/>
</dbReference>
<dbReference type="EMBL" id="JBHSMJ010000018">
    <property type="protein sequence ID" value="MFC5449290.1"/>
    <property type="molecule type" value="Genomic_DNA"/>
</dbReference>
<dbReference type="PANTHER" id="PTHR43304:SF1">
    <property type="entry name" value="PAC DOMAIN-CONTAINING PROTEIN"/>
    <property type="match status" value="1"/>
</dbReference>
<dbReference type="NCBIfam" id="TIGR00229">
    <property type="entry name" value="sensory_box"/>
    <property type="match status" value="4"/>
</dbReference>
<feature type="domain" description="Histidine kinase" evidence="9">
    <location>
        <begin position="524"/>
        <end position="729"/>
    </location>
</feature>